<feature type="transmembrane region" description="Helical" evidence="1">
    <location>
        <begin position="138"/>
        <end position="160"/>
    </location>
</feature>
<feature type="transmembrane region" description="Helical" evidence="1">
    <location>
        <begin position="305"/>
        <end position="322"/>
    </location>
</feature>
<evidence type="ECO:0000313" key="2">
    <source>
        <dbReference type="EMBL" id="PIP15331.1"/>
    </source>
</evidence>
<feature type="transmembrane region" description="Helical" evidence="1">
    <location>
        <begin position="237"/>
        <end position="262"/>
    </location>
</feature>
<protein>
    <recommendedName>
        <fullName evidence="4">Glycosyltransferase RgtA/B/C/D-like domain-containing protein</fullName>
    </recommendedName>
</protein>
<evidence type="ECO:0008006" key="4">
    <source>
        <dbReference type="Google" id="ProtNLM"/>
    </source>
</evidence>
<gene>
    <name evidence="2" type="ORF">COX47_00320</name>
</gene>
<dbReference type="Proteomes" id="UP000231025">
    <property type="component" value="Unassembled WGS sequence"/>
</dbReference>
<reference evidence="2 3" key="1">
    <citation type="submission" date="2017-09" db="EMBL/GenBank/DDBJ databases">
        <title>Depth-based differentiation of microbial function through sediment-hosted aquifers and enrichment of novel symbionts in the deep terrestrial subsurface.</title>
        <authorList>
            <person name="Probst A.J."/>
            <person name="Ladd B."/>
            <person name="Jarett J.K."/>
            <person name="Geller-Mcgrath D.E."/>
            <person name="Sieber C.M."/>
            <person name="Emerson J.B."/>
            <person name="Anantharaman K."/>
            <person name="Thomas B.C."/>
            <person name="Malmstrom R."/>
            <person name="Stieglmeier M."/>
            <person name="Klingl A."/>
            <person name="Woyke T."/>
            <person name="Ryan C.M."/>
            <person name="Banfield J.F."/>
        </authorList>
    </citation>
    <scope>NUCLEOTIDE SEQUENCE [LARGE SCALE GENOMIC DNA]</scope>
    <source>
        <strain evidence="2">CG23_combo_of_CG06-09_8_20_14_all_35_49</strain>
    </source>
</reference>
<feature type="transmembrane region" description="Helical" evidence="1">
    <location>
        <begin position="274"/>
        <end position="293"/>
    </location>
</feature>
<dbReference type="AlphaFoldDB" id="A0A2G9YA04"/>
<dbReference type="EMBL" id="PCRE01000005">
    <property type="protein sequence ID" value="PIP15331.1"/>
    <property type="molecule type" value="Genomic_DNA"/>
</dbReference>
<comment type="caution">
    <text evidence="2">The sequence shown here is derived from an EMBL/GenBank/DDBJ whole genome shotgun (WGS) entry which is preliminary data.</text>
</comment>
<organism evidence="2 3">
    <name type="scientific">Candidatus Roizmanbacteria bacterium CG23_combo_of_CG06-09_8_20_14_all_35_49</name>
    <dbReference type="NCBI Taxonomy" id="1974863"/>
    <lineage>
        <taxon>Bacteria</taxon>
        <taxon>Candidatus Roizmaniibacteriota</taxon>
    </lineage>
</organism>
<feature type="transmembrane region" description="Helical" evidence="1">
    <location>
        <begin position="7"/>
        <end position="26"/>
    </location>
</feature>
<keyword evidence="1" id="KW-0812">Transmembrane</keyword>
<keyword evidence="1" id="KW-0472">Membrane</keyword>
<keyword evidence="1" id="KW-1133">Transmembrane helix</keyword>
<evidence type="ECO:0000313" key="3">
    <source>
        <dbReference type="Proteomes" id="UP000231025"/>
    </source>
</evidence>
<accession>A0A2G9YA04</accession>
<feature type="transmembrane region" description="Helical" evidence="1">
    <location>
        <begin position="352"/>
        <end position="373"/>
    </location>
</feature>
<proteinExistence type="predicted"/>
<feature type="transmembrane region" description="Helical" evidence="1">
    <location>
        <begin position="204"/>
        <end position="231"/>
    </location>
</feature>
<feature type="transmembrane region" description="Helical" evidence="1">
    <location>
        <begin position="106"/>
        <end position="131"/>
    </location>
</feature>
<evidence type="ECO:0000256" key="1">
    <source>
        <dbReference type="SAM" id="Phobius"/>
    </source>
</evidence>
<name>A0A2G9YA04_9BACT</name>
<feature type="transmembrane region" description="Helical" evidence="1">
    <location>
        <begin position="180"/>
        <end position="197"/>
    </location>
</feature>
<sequence length="511" mass="58807">MANREKLCWSTIILILIVIFVVNLLIRGPDLVKYLTKPADKWYTGQASWFDPWDHNVYFSAIGWGKRGGLVFPNLYDTQSEKPMFVYTAYTLIGKLTGFFNISNSLSFHLAAVFFSLILGTIIWWFLGIFIKEKKEKIVSYIILIFGGGLGWLFFPQLVLPDLGQPGFTLESAFRRPHEAVSLSLFLLTVGLFWQGITRKKNKFLILGAISAFLMSFFHPYSLLTLGVIFFAWKWDILIYLVFSGITWFVTVGRSLIVNPGFSGLMLQVQKSPTPLLAILGWGMLFPFTLIGLFSKTNSEENNFLKTWFIFGWLIIYLPFGFQKLLIRGLWFPVVILAVKGIAWLTKKFNLNYLSLAIIVILLTSPTSFYTTFKRLGESAENRWIYLTIEEGEVINYLRLIGKDEEGVLSSYRVANIIPAETSKKVWAGHEFQTPDFNKRIQQVNSFFSGKMTNNEAKSFLDKAKIAWVFFGPEEKDISRSKDLQYKFLKPVIQKRNVILYQKQDSYEKNN</sequence>